<accession>X6M9N9</accession>
<evidence type="ECO:0000256" key="2">
    <source>
        <dbReference type="ARBA" id="ARBA00022737"/>
    </source>
</evidence>
<dbReference type="InterPro" id="IPR036322">
    <property type="entry name" value="WD40_repeat_dom_sf"/>
</dbReference>
<feature type="transmembrane region" description="Helical" evidence="4">
    <location>
        <begin position="15"/>
        <end position="37"/>
    </location>
</feature>
<comment type="caution">
    <text evidence="5">The sequence shown here is derived from an EMBL/GenBank/DDBJ whole genome shotgun (WGS) entry which is preliminary data.</text>
</comment>
<proteinExistence type="predicted"/>
<keyword evidence="4" id="KW-1133">Transmembrane helix</keyword>
<dbReference type="SMART" id="SM00320">
    <property type="entry name" value="WD40"/>
    <property type="match status" value="7"/>
</dbReference>
<name>X6M9N9_RETFI</name>
<feature type="repeat" description="WD" evidence="3">
    <location>
        <begin position="314"/>
        <end position="365"/>
    </location>
</feature>
<dbReference type="AlphaFoldDB" id="X6M9N9"/>
<dbReference type="InterPro" id="IPR001680">
    <property type="entry name" value="WD40_rpt"/>
</dbReference>
<keyword evidence="6" id="KW-1185">Reference proteome</keyword>
<keyword evidence="1 3" id="KW-0853">WD repeat</keyword>
<feature type="repeat" description="WD" evidence="3">
    <location>
        <begin position="167"/>
        <end position="210"/>
    </location>
</feature>
<dbReference type="InterPro" id="IPR015943">
    <property type="entry name" value="WD40/YVTN_repeat-like_dom_sf"/>
</dbReference>
<dbReference type="SUPFAM" id="SSF50978">
    <property type="entry name" value="WD40 repeat-like"/>
    <property type="match status" value="1"/>
</dbReference>
<dbReference type="CDD" id="cd00200">
    <property type="entry name" value="WD40"/>
    <property type="match status" value="1"/>
</dbReference>
<organism evidence="5 6">
    <name type="scientific">Reticulomyxa filosa</name>
    <dbReference type="NCBI Taxonomy" id="46433"/>
    <lineage>
        <taxon>Eukaryota</taxon>
        <taxon>Sar</taxon>
        <taxon>Rhizaria</taxon>
        <taxon>Retaria</taxon>
        <taxon>Foraminifera</taxon>
        <taxon>Monothalamids</taxon>
        <taxon>Reticulomyxidae</taxon>
        <taxon>Reticulomyxa</taxon>
    </lineage>
</organism>
<feature type="repeat" description="WD" evidence="3">
    <location>
        <begin position="243"/>
        <end position="269"/>
    </location>
</feature>
<dbReference type="Proteomes" id="UP000023152">
    <property type="component" value="Unassembled WGS sequence"/>
</dbReference>
<gene>
    <name evidence="5" type="ORF">RFI_27647</name>
</gene>
<dbReference type="Gene3D" id="2.130.10.10">
    <property type="entry name" value="YVTN repeat-like/Quinoprotein amine dehydrogenase"/>
    <property type="match status" value="2"/>
</dbReference>
<evidence type="ECO:0000313" key="6">
    <source>
        <dbReference type="Proteomes" id="UP000023152"/>
    </source>
</evidence>
<evidence type="ECO:0000313" key="5">
    <source>
        <dbReference type="EMBL" id="ETO09730.1"/>
    </source>
</evidence>
<protein>
    <submittedName>
        <fullName evidence="5">Uncharacterized protein</fullName>
    </submittedName>
</protein>
<dbReference type="PROSITE" id="PS50082">
    <property type="entry name" value="WD_REPEATS_2"/>
    <property type="match status" value="6"/>
</dbReference>
<dbReference type="OrthoDB" id="10251381at2759"/>
<dbReference type="InterPro" id="IPR019775">
    <property type="entry name" value="WD40_repeat_CS"/>
</dbReference>
<dbReference type="PROSITE" id="PS50294">
    <property type="entry name" value="WD_REPEATS_REGION"/>
    <property type="match status" value="3"/>
</dbReference>
<reference evidence="5 6" key="1">
    <citation type="journal article" date="2013" name="Curr. Biol.">
        <title>The Genome of the Foraminiferan Reticulomyxa filosa.</title>
        <authorList>
            <person name="Glockner G."/>
            <person name="Hulsmann N."/>
            <person name="Schleicher M."/>
            <person name="Noegel A.A."/>
            <person name="Eichinger L."/>
            <person name="Gallinger C."/>
            <person name="Pawlowski J."/>
            <person name="Sierra R."/>
            <person name="Euteneuer U."/>
            <person name="Pillet L."/>
            <person name="Moustafa A."/>
            <person name="Platzer M."/>
            <person name="Groth M."/>
            <person name="Szafranski K."/>
            <person name="Schliwa M."/>
        </authorList>
    </citation>
    <scope>NUCLEOTIDE SEQUENCE [LARGE SCALE GENOMIC DNA]</scope>
</reference>
<feature type="repeat" description="WD" evidence="3">
    <location>
        <begin position="119"/>
        <end position="166"/>
    </location>
</feature>
<dbReference type="EMBL" id="ASPP01023932">
    <property type="protein sequence ID" value="ETO09730.1"/>
    <property type="molecule type" value="Genomic_DNA"/>
</dbReference>
<keyword evidence="2" id="KW-0677">Repeat</keyword>
<dbReference type="Pfam" id="PF00400">
    <property type="entry name" value="WD40"/>
    <property type="match status" value="6"/>
</dbReference>
<evidence type="ECO:0000256" key="4">
    <source>
        <dbReference type="SAM" id="Phobius"/>
    </source>
</evidence>
<feature type="repeat" description="WD" evidence="3">
    <location>
        <begin position="270"/>
        <end position="313"/>
    </location>
</feature>
<evidence type="ECO:0000256" key="3">
    <source>
        <dbReference type="PROSITE-ProRule" id="PRU00221"/>
    </source>
</evidence>
<dbReference type="PANTHER" id="PTHR19848:SF8">
    <property type="entry name" value="F-BOX AND WD REPEAT DOMAIN CONTAINING 7"/>
    <property type="match status" value="1"/>
</dbReference>
<keyword evidence="4" id="KW-0812">Transmembrane</keyword>
<sequence length="407" mass="46561">MTTFNNEKEISTQQALVNLIYTFTKLLFIISCVRFVIELSQKKKRIKSLFSIGFEYYILNLDGFMNLTNLLSIMLRFCFLNIYFIDYTTFDDNQFICSGSSDETIRVWNINNNKKGQLLKGHFFAVYCVKFSPYHFHNNNRNVICSSSQDRTICFWDVKSKKQLKILYEHKDPINDIEFSPFSGGRYLCSASSDKTIRLWDVETYKSLHVFNGHTGDIICVDISSLQSNSNNKMNNIGVISGNGYTICSGSCDQTIRIWDIETTEQLNVLKGHTHHVVDVKYGSNELGNTILSGSRDESVRLWDIRSGEQILTFNGHTNLIITVEYSPLVVNNSEICNSSNVICSGSLDNTIRFWDVRSNKNELHIIKGDEEEDGISSFKFFSLQKNKKSGFNLCYGSVNGPIRIWG</sequence>
<feature type="repeat" description="WD" evidence="3">
    <location>
        <begin position="92"/>
        <end position="118"/>
    </location>
</feature>
<dbReference type="PRINTS" id="PR00320">
    <property type="entry name" value="GPROTEINBRPT"/>
</dbReference>
<dbReference type="InterPro" id="IPR020472">
    <property type="entry name" value="WD40_PAC1"/>
</dbReference>
<dbReference type="PROSITE" id="PS00678">
    <property type="entry name" value="WD_REPEATS_1"/>
    <property type="match status" value="6"/>
</dbReference>
<evidence type="ECO:0000256" key="1">
    <source>
        <dbReference type="ARBA" id="ARBA00022574"/>
    </source>
</evidence>
<feature type="transmembrane region" description="Helical" evidence="4">
    <location>
        <begin position="58"/>
        <end position="84"/>
    </location>
</feature>
<dbReference type="PANTHER" id="PTHR19848">
    <property type="entry name" value="WD40 REPEAT PROTEIN"/>
    <property type="match status" value="1"/>
</dbReference>
<keyword evidence="4" id="KW-0472">Membrane</keyword>